<dbReference type="Gene3D" id="2.30.110.10">
    <property type="entry name" value="Electron Transport, Fmn-binding Protein, Chain A"/>
    <property type="match status" value="1"/>
</dbReference>
<dbReference type="InterPro" id="IPR012349">
    <property type="entry name" value="Split_barrel_FMN-bd"/>
</dbReference>
<comment type="similarity">
    <text evidence="1">Belongs to the F420H(2)-dependent quinone reductase family.</text>
</comment>
<dbReference type="Proteomes" id="UP000466931">
    <property type="component" value="Chromosome"/>
</dbReference>
<evidence type="ECO:0000256" key="2">
    <source>
        <dbReference type="ARBA" id="ARBA00049106"/>
    </source>
</evidence>
<comment type="catalytic activity">
    <reaction evidence="2">
        <text>oxidized coenzyme F420-(gamma-L-Glu)(n) + a quinol + H(+) = reduced coenzyme F420-(gamma-L-Glu)(n) + a quinone</text>
        <dbReference type="Rhea" id="RHEA:39663"/>
        <dbReference type="Rhea" id="RHEA-COMP:12939"/>
        <dbReference type="Rhea" id="RHEA-COMP:14378"/>
        <dbReference type="ChEBI" id="CHEBI:15378"/>
        <dbReference type="ChEBI" id="CHEBI:24646"/>
        <dbReference type="ChEBI" id="CHEBI:132124"/>
        <dbReference type="ChEBI" id="CHEBI:133980"/>
        <dbReference type="ChEBI" id="CHEBI:139511"/>
    </reaction>
</comment>
<dbReference type="SUPFAM" id="SSF50475">
    <property type="entry name" value="FMN-binding split barrel"/>
    <property type="match status" value="1"/>
</dbReference>
<accession>A0A7I7XYE8</accession>
<dbReference type="PANTHER" id="PTHR39428:SF1">
    <property type="entry name" value="F420H(2)-DEPENDENT QUINONE REDUCTASE RV1261C"/>
    <property type="match status" value="1"/>
</dbReference>
<dbReference type="EMBL" id="AP022612">
    <property type="protein sequence ID" value="BBZ34021.1"/>
    <property type="molecule type" value="Genomic_DNA"/>
</dbReference>
<dbReference type="NCBIfam" id="TIGR00026">
    <property type="entry name" value="hi_GC_TIGR00026"/>
    <property type="match status" value="1"/>
</dbReference>
<keyword evidence="4" id="KW-1185">Reference proteome</keyword>
<evidence type="ECO:0000256" key="1">
    <source>
        <dbReference type="ARBA" id="ARBA00008710"/>
    </source>
</evidence>
<dbReference type="Pfam" id="PF04075">
    <property type="entry name" value="F420H2_quin_red"/>
    <property type="match status" value="1"/>
</dbReference>
<dbReference type="PANTHER" id="PTHR39428">
    <property type="entry name" value="F420H(2)-DEPENDENT QUINONE REDUCTASE RV1261C"/>
    <property type="match status" value="1"/>
</dbReference>
<dbReference type="RefSeq" id="WP_085157458.1">
    <property type="nucleotide sequence ID" value="NZ_AP022612.1"/>
</dbReference>
<dbReference type="AlphaFoldDB" id="A0A7I7XYE8"/>
<evidence type="ECO:0000313" key="3">
    <source>
        <dbReference type="EMBL" id="BBZ34021.1"/>
    </source>
</evidence>
<organism evidence="3 4">
    <name type="scientific">Mycolicibacterium confluentis</name>
    <dbReference type="NCBI Taxonomy" id="28047"/>
    <lineage>
        <taxon>Bacteria</taxon>
        <taxon>Bacillati</taxon>
        <taxon>Actinomycetota</taxon>
        <taxon>Actinomycetes</taxon>
        <taxon>Mycobacteriales</taxon>
        <taxon>Mycobacteriaceae</taxon>
        <taxon>Mycolicibacterium</taxon>
    </lineage>
</organism>
<name>A0A7I7XYE8_9MYCO</name>
<protein>
    <submittedName>
        <fullName evidence="3">Uncharacterized protein</fullName>
    </submittedName>
</protein>
<reference evidence="3" key="2">
    <citation type="submission" date="2020-02" db="EMBL/GenBank/DDBJ databases">
        <authorList>
            <person name="Matsumoto Y."/>
            <person name="Motooka D."/>
            <person name="Nakamura S."/>
        </authorList>
    </citation>
    <scope>NUCLEOTIDE SEQUENCE</scope>
    <source>
        <strain evidence="3">JCM 13671</strain>
    </source>
</reference>
<gene>
    <name evidence="3" type="ORF">MCNF_26260</name>
</gene>
<dbReference type="GO" id="GO:0070967">
    <property type="term" value="F:coenzyme F420 binding"/>
    <property type="evidence" value="ECO:0007669"/>
    <property type="project" value="TreeGrafter"/>
</dbReference>
<dbReference type="GO" id="GO:0016491">
    <property type="term" value="F:oxidoreductase activity"/>
    <property type="evidence" value="ECO:0007669"/>
    <property type="project" value="InterPro"/>
</dbReference>
<dbReference type="OrthoDB" id="8225825at2"/>
<dbReference type="GO" id="GO:0005886">
    <property type="term" value="C:plasma membrane"/>
    <property type="evidence" value="ECO:0007669"/>
    <property type="project" value="TreeGrafter"/>
</dbReference>
<dbReference type="InterPro" id="IPR004378">
    <property type="entry name" value="F420H2_quin_Rdtase"/>
</dbReference>
<sequence>MSDYDSRRYADDAAALNNLNAAIVEEFRSNGGKVGGPFEGSTLVLLHTTGAKTGKQRMSPLAYVTIDGRNYIVGSFAGAPKDPAWVHNLRANPRARIEIGTDEYDVQARELPHDERDVVYAALAEMVPTFAAYQAATTRVIPLFELVRV</sequence>
<proteinExistence type="inferred from homology"/>
<reference evidence="3" key="1">
    <citation type="journal article" date="2019" name="Emerg. Microbes Infect.">
        <title>Comprehensive subspecies identification of 175 nontuberculous mycobacteria species based on 7547 genomic profiles.</title>
        <authorList>
            <person name="Matsumoto Y."/>
            <person name="Kinjo T."/>
            <person name="Motooka D."/>
            <person name="Nabeya D."/>
            <person name="Jung N."/>
            <person name="Uechi K."/>
            <person name="Horii T."/>
            <person name="Iida T."/>
            <person name="Fujita J."/>
            <person name="Nakamura S."/>
        </authorList>
    </citation>
    <scope>NUCLEOTIDE SEQUENCE [LARGE SCALE GENOMIC DNA]</scope>
    <source>
        <strain evidence="3">JCM 13671</strain>
    </source>
</reference>
<evidence type="ECO:0000313" key="4">
    <source>
        <dbReference type="Proteomes" id="UP000466931"/>
    </source>
</evidence>